<dbReference type="RefSeq" id="WP_006980498.1">
    <property type="nucleotide sequence ID" value="NZ_ABVL01000008.1"/>
</dbReference>
<dbReference type="Gene3D" id="3.30.360.10">
    <property type="entry name" value="Dihydrodipicolinate Reductase, domain 2"/>
    <property type="match status" value="1"/>
</dbReference>
<protein>
    <submittedName>
        <fullName evidence="3">Oxidoreductase domain protein</fullName>
    </submittedName>
</protein>
<comment type="caution">
    <text evidence="3">The sequence shown here is derived from an EMBL/GenBank/DDBJ whole genome shotgun (WGS) entry which is preliminary data.</text>
</comment>
<evidence type="ECO:0000259" key="2">
    <source>
        <dbReference type="Pfam" id="PF22725"/>
    </source>
</evidence>
<dbReference type="AlphaFoldDB" id="B4D2P8"/>
<dbReference type="InParanoid" id="B4D2P8"/>
<dbReference type="PANTHER" id="PTHR43708:SF8">
    <property type="entry name" value="OXIDOREDUCTASE"/>
    <property type="match status" value="1"/>
</dbReference>
<feature type="domain" description="Gfo/Idh/MocA-like oxidoreductase N-terminal" evidence="1">
    <location>
        <begin position="23"/>
        <end position="120"/>
    </location>
</feature>
<dbReference type="SUPFAM" id="SSF55347">
    <property type="entry name" value="Glyceraldehyde-3-phosphate dehydrogenase-like, C-terminal domain"/>
    <property type="match status" value="1"/>
</dbReference>
<reference evidence="3 4" key="1">
    <citation type="journal article" date="2011" name="J. Bacteriol.">
        <title>Genome sequence of Chthoniobacter flavus Ellin428, an aerobic heterotrophic soil bacterium.</title>
        <authorList>
            <person name="Kant R."/>
            <person name="van Passel M.W."/>
            <person name="Palva A."/>
            <person name="Lucas S."/>
            <person name="Lapidus A."/>
            <person name="Glavina Del Rio T."/>
            <person name="Dalin E."/>
            <person name="Tice H."/>
            <person name="Bruce D."/>
            <person name="Goodwin L."/>
            <person name="Pitluck S."/>
            <person name="Larimer F.W."/>
            <person name="Land M.L."/>
            <person name="Hauser L."/>
            <person name="Sangwan P."/>
            <person name="de Vos W.M."/>
            <person name="Janssen P.H."/>
            <person name="Smidt H."/>
        </authorList>
    </citation>
    <scope>NUCLEOTIDE SEQUENCE [LARGE SCALE GENOMIC DNA]</scope>
    <source>
        <strain evidence="3 4">Ellin428</strain>
    </source>
</reference>
<sequence>MKTRFAFAGFRHVHILDLLTGVEERSDTEVVACCEEDAATRDALAEKGRVKITHTDFATMLREVDCDVIAIGDYYGKRGSLALAALRAGRHVLSDKPLCTSLAEQEEIERVAAERKLLVGLQLDSRDIAALRKLRDIILSGEIGEVASIHIDGQHPLLLGTRPGWYFEEGKHGGTINDIGVHAFDFVPWMTGHQWGEFRAVRSWNAKAREFPHFEDSAQFMATLDNGAGILCDFSYLAPDTLGYKLPHYWHLLVHGTRGLAETHLFAKEITVIKDSSTEPELIPVGENRTRGYLEDFLQEVRGQIPATGFTSATCLKASRLALTVQASAKA</sequence>
<dbReference type="InterPro" id="IPR055170">
    <property type="entry name" value="GFO_IDH_MocA-like_dom"/>
</dbReference>
<dbReference type="EMBL" id="ABVL01000008">
    <property type="protein sequence ID" value="EDY19488.1"/>
    <property type="molecule type" value="Genomic_DNA"/>
</dbReference>
<evidence type="ECO:0000313" key="3">
    <source>
        <dbReference type="EMBL" id="EDY19488.1"/>
    </source>
</evidence>
<dbReference type="InterPro" id="IPR036291">
    <property type="entry name" value="NAD(P)-bd_dom_sf"/>
</dbReference>
<feature type="domain" description="GFO/IDH/MocA-like oxidoreductase" evidence="2">
    <location>
        <begin position="132"/>
        <end position="260"/>
    </location>
</feature>
<organism evidence="3 4">
    <name type="scientific">Chthoniobacter flavus Ellin428</name>
    <dbReference type="NCBI Taxonomy" id="497964"/>
    <lineage>
        <taxon>Bacteria</taxon>
        <taxon>Pseudomonadati</taxon>
        <taxon>Verrucomicrobiota</taxon>
        <taxon>Spartobacteria</taxon>
        <taxon>Chthoniobacterales</taxon>
        <taxon>Chthoniobacteraceae</taxon>
        <taxon>Chthoniobacter</taxon>
    </lineage>
</organism>
<dbReference type="STRING" id="497964.CfE428DRAFT_3173"/>
<proteinExistence type="predicted"/>
<dbReference type="Pfam" id="PF01408">
    <property type="entry name" value="GFO_IDH_MocA"/>
    <property type="match status" value="1"/>
</dbReference>
<dbReference type="Pfam" id="PF22725">
    <property type="entry name" value="GFO_IDH_MocA_C3"/>
    <property type="match status" value="1"/>
</dbReference>
<dbReference type="GO" id="GO:0000166">
    <property type="term" value="F:nucleotide binding"/>
    <property type="evidence" value="ECO:0007669"/>
    <property type="project" value="InterPro"/>
</dbReference>
<keyword evidence="4" id="KW-1185">Reference proteome</keyword>
<name>B4D2P8_9BACT</name>
<dbReference type="Proteomes" id="UP000005824">
    <property type="component" value="Unassembled WGS sequence"/>
</dbReference>
<dbReference type="SUPFAM" id="SSF51735">
    <property type="entry name" value="NAD(P)-binding Rossmann-fold domains"/>
    <property type="match status" value="1"/>
</dbReference>
<dbReference type="eggNOG" id="COG0673">
    <property type="taxonomic scope" value="Bacteria"/>
</dbReference>
<gene>
    <name evidence="3" type="ORF">CfE428DRAFT_3173</name>
</gene>
<dbReference type="Gene3D" id="3.40.50.720">
    <property type="entry name" value="NAD(P)-binding Rossmann-like Domain"/>
    <property type="match status" value="1"/>
</dbReference>
<evidence type="ECO:0000259" key="1">
    <source>
        <dbReference type="Pfam" id="PF01408"/>
    </source>
</evidence>
<accession>B4D2P8</accession>
<dbReference type="InterPro" id="IPR000683">
    <property type="entry name" value="Gfo/Idh/MocA-like_OxRdtase_N"/>
</dbReference>
<dbReference type="PANTHER" id="PTHR43708">
    <property type="entry name" value="CONSERVED EXPRESSED OXIDOREDUCTASE (EUROFUNG)"/>
    <property type="match status" value="1"/>
</dbReference>
<dbReference type="InterPro" id="IPR051317">
    <property type="entry name" value="Gfo/Idh/MocA_oxidoreduct"/>
</dbReference>
<evidence type="ECO:0000313" key="4">
    <source>
        <dbReference type="Proteomes" id="UP000005824"/>
    </source>
</evidence>